<dbReference type="Proteomes" id="UP001652740">
    <property type="component" value="Unplaced"/>
</dbReference>
<dbReference type="SUPFAM" id="SSF57667">
    <property type="entry name" value="beta-beta-alpha zinc fingers"/>
    <property type="match status" value="6"/>
</dbReference>
<keyword evidence="3 5" id="KW-0863">Zinc-finger</keyword>
<feature type="domain" description="C2H2-type" evidence="6">
    <location>
        <begin position="493"/>
        <end position="521"/>
    </location>
</feature>
<keyword evidence="1" id="KW-0479">Metal-binding</keyword>
<evidence type="ECO:0000256" key="3">
    <source>
        <dbReference type="ARBA" id="ARBA00022771"/>
    </source>
</evidence>
<keyword evidence="4" id="KW-0862">Zinc</keyword>
<dbReference type="PANTHER" id="PTHR24379">
    <property type="entry name" value="KRAB AND ZINC FINGER DOMAIN-CONTAINING"/>
    <property type="match status" value="1"/>
</dbReference>
<dbReference type="PROSITE" id="PS50157">
    <property type="entry name" value="ZINC_FINGER_C2H2_2"/>
    <property type="match status" value="8"/>
</dbReference>
<keyword evidence="2" id="KW-0677">Repeat</keyword>
<evidence type="ECO:0000259" key="6">
    <source>
        <dbReference type="PROSITE" id="PS50157"/>
    </source>
</evidence>
<protein>
    <submittedName>
        <fullName evidence="8">Zinc finger protein 708-like</fullName>
    </submittedName>
</protein>
<dbReference type="InterPro" id="IPR036236">
    <property type="entry name" value="Znf_C2H2_sf"/>
</dbReference>
<dbReference type="RefSeq" id="XP_052758119.1">
    <property type="nucleotide sequence ID" value="XM_052902159.1"/>
</dbReference>
<proteinExistence type="predicted"/>
<dbReference type="GeneID" id="113519072"/>
<sequence>MASPSTSAGRADDADPQSVDLLQSLKLTTIDIVGGILCHICHVTFGNKKDYDNHYVKHDTGRSEIVYTCVVCHKEITGYRSFHGHCYLVHVTKDKFKCETCSKVFSKFSVLKQHMDTKHNFFCPSCKQQFSSAKQLQLHQIIHKNDKSPPYDCHSCGQQVNDIDSCEQHIEEHCEIFYSCPICNENIPNLLSASEHLIKHFGTVLNNDYPSGNEYTELPIIPKDSSIDIIGGIWCCYCKNIFKNRLEFDTHFSMEHSDKNKVYSCNICGKAYEKYFLFGSHCYDHFAKDRYECDECGKTFSRLSLLVFHTEAFHSSDTVTDKPFTCMQCDHGFMSESRLRVHLREVHAIQHIKCPVEGCQEIFQTPKELILHKRQHKIVDDHRCQQCGLHFTTLSACEKHVPLHCKKQYSCPVCKKNYSEKYLIMKHVPQHFSAVIHICKDCGRMYNARNRLVEHAKVHSKERVHKCSYCEKSFVKSYQLQQHLNIHTGLKPYKCVECPKSFASAPNWSKHMRKIHNIHSKNLAKPALENNNEVFNAADPKAKKTKANNIIPDSYKIDDLVDSMSSEISMDAFSCKLYESDESTIESDTIGPAVMEKDATMYDSANTLDVMSDLTELTNASSDDLEAIINACTGSGSTSASVWFPREYGPDFVSAQDGGGGGGGGAVIDLDPPLPHIDPRLAQRPPRAWDPPVLAKLQDCPLAYADIADTVHLSLMNTDIY</sequence>
<feature type="domain" description="C2H2-type" evidence="6">
    <location>
        <begin position="465"/>
        <end position="492"/>
    </location>
</feature>
<dbReference type="SMART" id="SM00355">
    <property type="entry name" value="ZnF_C2H2"/>
    <property type="match status" value="16"/>
</dbReference>
<keyword evidence="7" id="KW-1185">Reference proteome</keyword>
<evidence type="ECO:0000313" key="7">
    <source>
        <dbReference type="Proteomes" id="UP001652740"/>
    </source>
</evidence>
<dbReference type="PROSITE" id="PS00028">
    <property type="entry name" value="ZINC_FINGER_C2H2_1"/>
    <property type="match status" value="11"/>
</dbReference>
<feature type="domain" description="C2H2-type" evidence="6">
    <location>
        <begin position="121"/>
        <end position="148"/>
    </location>
</feature>
<dbReference type="Gene3D" id="3.30.160.60">
    <property type="entry name" value="Classic Zinc Finger"/>
    <property type="match status" value="7"/>
</dbReference>
<name>A0ABM3N3E8_GALME</name>
<evidence type="ECO:0000313" key="8">
    <source>
        <dbReference type="RefSeq" id="XP_052758119.1"/>
    </source>
</evidence>
<organism evidence="7 8">
    <name type="scientific">Galleria mellonella</name>
    <name type="common">Greater wax moth</name>
    <dbReference type="NCBI Taxonomy" id="7137"/>
    <lineage>
        <taxon>Eukaryota</taxon>
        <taxon>Metazoa</taxon>
        <taxon>Ecdysozoa</taxon>
        <taxon>Arthropoda</taxon>
        <taxon>Hexapoda</taxon>
        <taxon>Insecta</taxon>
        <taxon>Pterygota</taxon>
        <taxon>Neoptera</taxon>
        <taxon>Endopterygota</taxon>
        <taxon>Lepidoptera</taxon>
        <taxon>Glossata</taxon>
        <taxon>Ditrysia</taxon>
        <taxon>Pyraloidea</taxon>
        <taxon>Pyralidae</taxon>
        <taxon>Galleriinae</taxon>
        <taxon>Galleria</taxon>
    </lineage>
</organism>
<evidence type="ECO:0000256" key="2">
    <source>
        <dbReference type="ARBA" id="ARBA00022737"/>
    </source>
</evidence>
<dbReference type="PANTHER" id="PTHR24379:SF121">
    <property type="entry name" value="C2H2-TYPE DOMAIN-CONTAINING PROTEIN"/>
    <property type="match status" value="1"/>
</dbReference>
<evidence type="ECO:0000256" key="5">
    <source>
        <dbReference type="PROSITE-ProRule" id="PRU00042"/>
    </source>
</evidence>
<accession>A0ABM3N3E8</accession>
<feature type="domain" description="C2H2-type" evidence="6">
    <location>
        <begin position="96"/>
        <end position="124"/>
    </location>
</feature>
<dbReference type="InterPro" id="IPR013087">
    <property type="entry name" value="Znf_C2H2_type"/>
</dbReference>
<evidence type="ECO:0000256" key="1">
    <source>
        <dbReference type="ARBA" id="ARBA00022723"/>
    </source>
</evidence>
<feature type="domain" description="C2H2-type" evidence="6">
    <location>
        <begin position="437"/>
        <end position="464"/>
    </location>
</feature>
<reference evidence="8" key="1">
    <citation type="submission" date="2025-08" db="UniProtKB">
        <authorList>
            <consortium name="RefSeq"/>
        </authorList>
    </citation>
    <scope>IDENTIFICATION</scope>
    <source>
        <tissue evidence="8">Whole larvae</tissue>
    </source>
</reference>
<gene>
    <name evidence="8" type="primary">LOC113519072</name>
</gene>
<feature type="domain" description="C2H2-type" evidence="6">
    <location>
        <begin position="382"/>
        <end position="409"/>
    </location>
</feature>
<feature type="domain" description="C2H2-type" evidence="6">
    <location>
        <begin position="291"/>
        <end position="319"/>
    </location>
</feature>
<evidence type="ECO:0000256" key="4">
    <source>
        <dbReference type="ARBA" id="ARBA00022833"/>
    </source>
</evidence>
<feature type="domain" description="C2H2-type" evidence="6">
    <location>
        <begin position="324"/>
        <end position="352"/>
    </location>
</feature>
<dbReference type="Pfam" id="PF00096">
    <property type="entry name" value="zf-C2H2"/>
    <property type="match status" value="5"/>
</dbReference>